<dbReference type="GO" id="GO:0071513">
    <property type="term" value="C:phosphopantothenoylcysteine decarboxylase complex"/>
    <property type="evidence" value="ECO:0007669"/>
    <property type="project" value="TreeGrafter"/>
</dbReference>
<evidence type="ECO:0000259" key="4">
    <source>
        <dbReference type="Pfam" id="PF02441"/>
    </source>
</evidence>
<feature type="compositionally biased region" description="Acidic residues" evidence="3">
    <location>
        <begin position="591"/>
        <end position="613"/>
    </location>
</feature>
<feature type="compositionally biased region" description="Polar residues" evidence="3">
    <location>
        <begin position="213"/>
        <end position="228"/>
    </location>
</feature>
<evidence type="ECO:0000256" key="2">
    <source>
        <dbReference type="ARBA" id="ARBA00038350"/>
    </source>
</evidence>
<dbReference type="GO" id="GO:0004633">
    <property type="term" value="F:phosphopantothenoylcysteine decarboxylase activity"/>
    <property type="evidence" value="ECO:0007669"/>
    <property type="project" value="TreeGrafter"/>
</dbReference>
<sequence length="639" mass="70346">MSNTYELEKKTVSENVEPVSEIKKTFNPPRPLLNKVGSSGHNIYSSNVRKTSEKSLYGDKLISKNSGQKNSPTPEKLKVISQPSEVYISKPNSFSTGPSIVSRSNSLKQPQTGDGNLKKDTLLKQASTTSFVSSSTPMNQKPPTSILNHGSTPVRSRGNTFANNNGEGGDVSFIDDSGLKTPVSAIQFQFEDKIPLRRLPHQHRGSMTPRVGNVNSANDFSNEISNDGNIGIQMMRSRTNSHSKRSFSTPGSNNGKQSGSSSSSTATSAIMSGNNNNSFLSVSINDIVAQLTGKVNNTQPIRKEAVVTIPGGFGDDEDGYELQSQIETPIEKPKTGNDILNGKKPSPQLIPINNLINRSANSSTTSLKEDMDVECKPTKQRIFEYLPKEDDGKYHILLGATGSVASIKIPLIVNKLLKYYTPEQCSIQVVLTKSSLKFIKGLKISPLVKIWTDDDLSYLTNQPYKLGDPILQIELRRWADIFVVAPLSANTLAKISNGISDNLLTNIIRGWPASSTPLYLAPAMNTFMYIHPLTKIHLTTIQELYANVEILKPVEKVLVCGDIGMGGMREWSDICALVINKLDKMNKDELENTSEEEDEDDDEDEYDDEEECDSLVNRNETDDEDHSEDIDNTDDGMDE</sequence>
<feature type="compositionally biased region" description="Acidic residues" evidence="3">
    <location>
        <begin position="621"/>
        <end position="639"/>
    </location>
</feature>
<dbReference type="InterPro" id="IPR003382">
    <property type="entry name" value="Flavoprotein"/>
</dbReference>
<evidence type="ECO:0000256" key="3">
    <source>
        <dbReference type="SAM" id="MobiDB-lite"/>
    </source>
</evidence>
<keyword evidence="6" id="KW-1185">Reference proteome</keyword>
<protein>
    <submittedName>
        <fullName evidence="5">Flavo protein</fullName>
    </submittedName>
</protein>
<feature type="compositionally biased region" description="Polar residues" evidence="3">
    <location>
        <begin position="63"/>
        <end position="73"/>
    </location>
</feature>
<dbReference type="AlphaFoldDB" id="A0A1B7TG93"/>
<dbReference type="SUPFAM" id="SSF52507">
    <property type="entry name" value="Homo-oligomeric flavin-containing Cys decarboxylases, HFCD"/>
    <property type="match status" value="1"/>
</dbReference>
<dbReference type="Proteomes" id="UP000092321">
    <property type="component" value="Unassembled WGS sequence"/>
</dbReference>
<feature type="compositionally biased region" description="Polar residues" evidence="3">
    <location>
        <begin position="36"/>
        <end position="49"/>
    </location>
</feature>
<feature type="compositionally biased region" description="Low complexity" evidence="3">
    <location>
        <begin position="251"/>
        <end position="269"/>
    </location>
</feature>
<dbReference type="Gene3D" id="3.40.50.1950">
    <property type="entry name" value="Flavin prenyltransferase-like"/>
    <property type="match status" value="1"/>
</dbReference>
<dbReference type="GO" id="GO:0010181">
    <property type="term" value="F:FMN binding"/>
    <property type="evidence" value="ECO:0007669"/>
    <property type="project" value="TreeGrafter"/>
</dbReference>
<feature type="domain" description="Flavoprotein" evidence="4">
    <location>
        <begin position="395"/>
        <end position="580"/>
    </location>
</feature>
<dbReference type="OrthoDB" id="1532798at2759"/>
<feature type="region of interest" description="Disordered" evidence="3">
    <location>
        <begin position="588"/>
        <end position="639"/>
    </location>
</feature>
<reference evidence="6" key="1">
    <citation type="journal article" date="2016" name="Proc. Natl. Acad. Sci. U.S.A.">
        <title>Comparative genomics of biotechnologically important yeasts.</title>
        <authorList>
            <person name="Riley R."/>
            <person name="Haridas S."/>
            <person name="Wolfe K.H."/>
            <person name="Lopes M.R."/>
            <person name="Hittinger C.T."/>
            <person name="Goeker M."/>
            <person name="Salamov A.A."/>
            <person name="Wisecaver J.H."/>
            <person name="Long T.M."/>
            <person name="Calvey C.H."/>
            <person name="Aerts A.L."/>
            <person name="Barry K.W."/>
            <person name="Choi C."/>
            <person name="Clum A."/>
            <person name="Coughlan A.Y."/>
            <person name="Deshpande S."/>
            <person name="Douglass A.P."/>
            <person name="Hanson S.J."/>
            <person name="Klenk H.-P."/>
            <person name="LaButti K.M."/>
            <person name="Lapidus A."/>
            <person name="Lindquist E.A."/>
            <person name="Lipzen A.M."/>
            <person name="Meier-Kolthoff J.P."/>
            <person name="Ohm R.A."/>
            <person name="Otillar R.P."/>
            <person name="Pangilinan J.L."/>
            <person name="Peng Y."/>
            <person name="Rokas A."/>
            <person name="Rosa C.A."/>
            <person name="Scheuner C."/>
            <person name="Sibirny A.A."/>
            <person name="Slot J.C."/>
            <person name="Stielow J.B."/>
            <person name="Sun H."/>
            <person name="Kurtzman C.P."/>
            <person name="Blackwell M."/>
            <person name="Grigoriev I.V."/>
            <person name="Jeffries T.W."/>
        </authorList>
    </citation>
    <scope>NUCLEOTIDE SEQUENCE [LARGE SCALE GENOMIC DNA]</scope>
    <source>
        <strain evidence="6">NRRL Y-1626</strain>
    </source>
</reference>
<dbReference type="InterPro" id="IPR036551">
    <property type="entry name" value="Flavin_trans-like"/>
</dbReference>
<dbReference type="EMBL" id="LXPE01000006">
    <property type="protein sequence ID" value="OBA27763.1"/>
    <property type="molecule type" value="Genomic_DNA"/>
</dbReference>
<accession>A0A1B7TG93</accession>
<dbReference type="GO" id="GO:0015937">
    <property type="term" value="P:coenzyme A biosynthetic process"/>
    <property type="evidence" value="ECO:0007669"/>
    <property type="project" value="UniProtKB-KW"/>
</dbReference>
<comment type="similarity">
    <text evidence="2">Belongs to the HFCD (homooligomeric flavin containing Cys decarboxylase) superfamily.</text>
</comment>
<comment type="caution">
    <text evidence="5">The sequence shown here is derived from an EMBL/GenBank/DDBJ whole genome shotgun (WGS) entry which is preliminary data.</text>
</comment>
<feature type="region of interest" description="Disordered" evidence="3">
    <location>
        <begin position="1"/>
        <end position="175"/>
    </location>
</feature>
<organism evidence="5 6">
    <name type="scientific">Hanseniaspora valbyensis NRRL Y-1626</name>
    <dbReference type="NCBI Taxonomy" id="766949"/>
    <lineage>
        <taxon>Eukaryota</taxon>
        <taxon>Fungi</taxon>
        <taxon>Dikarya</taxon>
        <taxon>Ascomycota</taxon>
        <taxon>Saccharomycotina</taxon>
        <taxon>Saccharomycetes</taxon>
        <taxon>Saccharomycodales</taxon>
        <taxon>Saccharomycodaceae</taxon>
        <taxon>Hanseniaspora</taxon>
    </lineage>
</organism>
<feature type="compositionally biased region" description="Polar residues" evidence="3">
    <location>
        <begin position="90"/>
        <end position="114"/>
    </location>
</feature>
<feature type="region of interest" description="Disordered" evidence="3">
    <location>
        <begin position="203"/>
        <end position="269"/>
    </location>
</feature>
<dbReference type="PANTHER" id="PTHR14359">
    <property type="entry name" value="HOMO-OLIGOMERIC FLAVIN CONTAINING CYS DECARBOXYLASE FAMILY"/>
    <property type="match status" value="1"/>
</dbReference>
<name>A0A1B7TG93_9ASCO</name>
<evidence type="ECO:0000256" key="1">
    <source>
        <dbReference type="ARBA" id="ARBA00022993"/>
    </source>
</evidence>
<gene>
    <name evidence="5" type="ORF">HANVADRAFT_51887</name>
</gene>
<proteinExistence type="inferred from homology"/>
<evidence type="ECO:0000313" key="6">
    <source>
        <dbReference type="Proteomes" id="UP000092321"/>
    </source>
</evidence>
<feature type="compositionally biased region" description="Basic and acidic residues" evidence="3">
    <location>
        <begin position="1"/>
        <end position="12"/>
    </location>
</feature>
<dbReference type="PANTHER" id="PTHR14359:SF6">
    <property type="entry name" value="PHOSPHOPANTOTHENOYLCYSTEINE DECARBOXYLASE"/>
    <property type="match status" value="1"/>
</dbReference>
<evidence type="ECO:0000313" key="5">
    <source>
        <dbReference type="EMBL" id="OBA27763.1"/>
    </source>
</evidence>
<dbReference type="Pfam" id="PF02441">
    <property type="entry name" value="Flavoprotein"/>
    <property type="match status" value="1"/>
</dbReference>
<keyword evidence="1" id="KW-0173">Coenzyme A biosynthesis</keyword>
<feature type="compositionally biased region" description="Polar residues" evidence="3">
    <location>
        <begin position="124"/>
        <end position="165"/>
    </location>
</feature>